<dbReference type="Pfam" id="PF00118">
    <property type="entry name" value="Cpn60_TCP1"/>
    <property type="match status" value="1"/>
</dbReference>
<keyword evidence="9" id="KW-1185">Reference proteome</keyword>
<sequence length="543" mass="58870">MTAASAVKFLNPQAEVSRRGLALHANINAAGGLEDILRSNLGPRGTLKLLVSGSGELRLSKDGAVLLQNMEIVNPTAKLIARTATAQDDEQGDGTTTVVLLTGELLRQAERYLVEGVHPRHLVDGVEAAREQLLQTYVPRVAIPLGGDGGVAREQLVRVARTALGTKLNDAALLHHYADMVVDAVRAVQRDAEPIDLFMVEVMSMESRSAMDSRLVRGLVLDHGTRHPDMPKQLRNARVLICNVSLEYEKPEVNSGFYYADAQQRERLAQAERTAIARHVEKIVALKRRVSAADGEASLLVINQKGIAPEALDLLAREGVMALRRAKRRNMERLMLACGGRAVNSLDDLTPEVLGYAERVYEETLGEDKFTYVEGGSDGRSCTLLVRGPNKHTITQLKDAVRDGLRAVKNALEERRALPGAGAFECGAHVHLREHAKQVAGRARLGVQLFADALLIVPKTLAESAGGGMDTQDTVLRLVQAHERGERVGLNVNTGEPMDAVEQGVLDGYGAKRQALGLATMIASQLLLVDELLRAGRDTRSKS</sequence>
<keyword evidence="3" id="KW-0963">Cytoplasm</keyword>
<dbReference type="GO" id="GO:0016887">
    <property type="term" value="F:ATP hydrolysis activity"/>
    <property type="evidence" value="ECO:0007669"/>
    <property type="project" value="InterPro"/>
</dbReference>
<comment type="caution">
    <text evidence="8">The sequence shown here is derived from an EMBL/GenBank/DDBJ whole genome shotgun (WGS) entry which is preliminary data.</text>
</comment>
<dbReference type="PANTHER" id="PTHR11353">
    <property type="entry name" value="CHAPERONIN"/>
    <property type="match status" value="1"/>
</dbReference>
<evidence type="ECO:0000256" key="7">
    <source>
        <dbReference type="RuleBase" id="RU004187"/>
    </source>
</evidence>
<dbReference type="CDD" id="cd03342">
    <property type="entry name" value="TCP1_zeta"/>
    <property type="match status" value="1"/>
</dbReference>
<dbReference type="InterPro" id="IPR027413">
    <property type="entry name" value="GROEL-like_equatorial_sf"/>
</dbReference>
<dbReference type="InterPro" id="IPR002423">
    <property type="entry name" value="Cpn60/GroEL/TCP-1"/>
</dbReference>
<dbReference type="Gene3D" id="3.30.260.10">
    <property type="entry name" value="TCP-1-like chaperonin intermediate domain"/>
    <property type="match status" value="1"/>
</dbReference>
<dbReference type="FunFam" id="3.50.7.10:FF:000004">
    <property type="entry name" value="T-complex protein 1 subunit zeta"/>
    <property type="match status" value="1"/>
</dbReference>
<protein>
    <submittedName>
        <fullName evidence="8">Uncharacterized protein</fullName>
    </submittedName>
</protein>
<evidence type="ECO:0000313" key="9">
    <source>
        <dbReference type="Proteomes" id="UP001301350"/>
    </source>
</evidence>
<evidence type="ECO:0000256" key="6">
    <source>
        <dbReference type="ARBA" id="ARBA00023186"/>
    </source>
</evidence>
<dbReference type="PRINTS" id="PR00304">
    <property type="entry name" value="TCOMPLEXTCP1"/>
</dbReference>
<evidence type="ECO:0000256" key="5">
    <source>
        <dbReference type="ARBA" id="ARBA00022840"/>
    </source>
</evidence>
<dbReference type="GO" id="GO:0005524">
    <property type="term" value="F:ATP binding"/>
    <property type="evidence" value="ECO:0007669"/>
    <property type="project" value="UniProtKB-KW"/>
</dbReference>
<dbReference type="Gene3D" id="3.50.7.10">
    <property type="entry name" value="GroEL"/>
    <property type="match status" value="1"/>
</dbReference>
<dbReference type="GO" id="GO:0051082">
    <property type="term" value="F:unfolded protein binding"/>
    <property type="evidence" value="ECO:0007669"/>
    <property type="project" value="InterPro"/>
</dbReference>
<keyword evidence="5 7" id="KW-0067">ATP-binding</keyword>
<comment type="similarity">
    <text evidence="2 7">Belongs to the TCP-1 chaperonin family.</text>
</comment>
<dbReference type="Proteomes" id="UP001301350">
    <property type="component" value="Unassembled WGS sequence"/>
</dbReference>
<dbReference type="AlphaFoldDB" id="A0AAV9J2K0"/>
<dbReference type="InterPro" id="IPR027409">
    <property type="entry name" value="GroEL-like_apical_dom_sf"/>
</dbReference>
<dbReference type="SUPFAM" id="SSF54849">
    <property type="entry name" value="GroEL-intermediate domain like"/>
    <property type="match status" value="1"/>
</dbReference>
<evidence type="ECO:0000256" key="4">
    <source>
        <dbReference type="ARBA" id="ARBA00022741"/>
    </source>
</evidence>
<dbReference type="GO" id="GO:0005737">
    <property type="term" value="C:cytoplasm"/>
    <property type="evidence" value="ECO:0007669"/>
    <property type="project" value="UniProtKB-SubCell"/>
</dbReference>
<dbReference type="PROSITE" id="PS00751">
    <property type="entry name" value="TCP1_2"/>
    <property type="match status" value="1"/>
</dbReference>
<reference evidence="8 9" key="1">
    <citation type="submission" date="2022-07" db="EMBL/GenBank/DDBJ databases">
        <title>Genome-wide signatures of adaptation to extreme environments.</title>
        <authorList>
            <person name="Cho C.H."/>
            <person name="Yoon H.S."/>
        </authorList>
    </citation>
    <scope>NUCLEOTIDE SEQUENCE [LARGE SCALE GENOMIC DNA]</scope>
    <source>
        <strain evidence="8 9">DBV 063 E5</strain>
    </source>
</reference>
<dbReference type="NCBIfam" id="TIGR02347">
    <property type="entry name" value="chap_CCT_zeta"/>
    <property type="match status" value="1"/>
</dbReference>
<dbReference type="InterPro" id="IPR017998">
    <property type="entry name" value="Chaperone_TCP-1"/>
</dbReference>
<dbReference type="SUPFAM" id="SSF48592">
    <property type="entry name" value="GroEL equatorial domain-like"/>
    <property type="match status" value="1"/>
</dbReference>
<evidence type="ECO:0000313" key="8">
    <source>
        <dbReference type="EMBL" id="KAK4538585.1"/>
    </source>
</evidence>
<comment type="subcellular location">
    <subcellularLocation>
        <location evidence="1">Cytoplasm</location>
    </subcellularLocation>
</comment>
<keyword evidence="6 7" id="KW-0143">Chaperone</keyword>
<accession>A0AAV9J2K0</accession>
<dbReference type="InterPro" id="IPR002194">
    <property type="entry name" value="Chaperonin_TCP-1_CS"/>
</dbReference>
<dbReference type="EMBL" id="JANCYW010000018">
    <property type="protein sequence ID" value="KAK4538585.1"/>
    <property type="molecule type" value="Genomic_DNA"/>
</dbReference>
<dbReference type="FunFam" id="3.30.260.10:FF:000017">
    <property type="entry name" value="T-complex protein 1 subunit zeta"/>
    <property type="match status" value="1"/>
</dbReference>
<name>A0AAV9J2K0_CYACA</name>
<evidence type="ECO:0000256" key="3">
    <source>
        <dbReference type="ARBA" id="ARBA00022490"/>
    </source>
</evidence>
<evidence type="ECO:0000256" key="2">
    <source>
        <dbReference type="ARBA" id="ARBA00008020"/>
    </source>
</evidence>
<dbReference type="InterPro" id="IPR012722">
    <property type="entry name" value="Chap_CCT_zeta"/>
</dbReference>
<evidence type="ECO:0000256" key="1">
    <source>
        <dbReference type="ARBA" id="ARBA00004496"/>
    </source>
</evidence>
<dbReference type="Gene3D" id="1.10.560.10">
    <property type="entry name" value="GroEL-like equatorial domain"/>
    <property type="match status" value="1"/>
</dbReference>
<dbReference type="SUPFAM" id="SSF52029">
    <property type="entry name" value="GroEL apical domain-like"/>
    <property type="match status" value="1"/>
</dbReference>
<dbReference type="InterPro" id="IPR027410">
    <property type="entry name" value="TCP-1-like_intermed_sf"/>
</dbReference>
<keyword evidence="4 7" id="KW-0547">Nucleotide-binding</keyword>
<dbReference type="FunFam" id="1.10.560.10:FF:000058">
    <property type="entry name" value="T-complex protein 1 subunit zeta"/>
    <property type="match status" value="1"/>
</dbReference>
<proteinExistence type="inferred from homology"/>
<organism evidence="8 9">
    <name type="scientific">Cyanidium caldarium</name>
    <name type="common">Red alga</name>
    <dbReference type="NCBI Taxonomy" id="2771"/>
    <lineage>
        <taxon>Eukaryota</taxon>
        <taxon>Rhodophyta</taxon>
        <taxon>Bangiophyceae</taxon>
        <taxon>Cyanidiales</taxon>
        <taxon>Cyanidiaceae</taxon>
        <taxon>Cyanidium</taxon>
    </lineage>
</organism>
<dbReference type="PROSITE" id="PS00750">
    <property type="entry name" value="TCP1_1"/>
    <property type="match status" value="1"/>
</dbReference>
<gene>
    <name evidence="8" type="ORF">CDCA_CDCA18G4610</name>
</gene>
<dbReference type="GO" id="GO:0140662">
    <property type="term" value="F:ATP-dependent protein folding chaperone"/>
    <property type="evidence" value="ECO:0007669"/>
    <property type="project" value="InterPro"/>
</dbReference>